<proteinExistence type="predicted"/>
<keyword evidence="1" id="KW-0472">Membrane</keyword>
<evidence type="ECO:0008006" key="3">
    <source>
        <dbReference type="Google" id="ProtNLM"/>
    </source>
</evidence>
<protein>
    <recommendedName>
        <fullName evidence="3">Esterase</fullName>
    </recommendedName>
</protein>
<dbReference type="Pfam" id="PF00756">
    <property type="entry name" value="Esterase"/>
    <property type="match status" value="1"/>
</dbReference>
<evidence type="ECO:0000256" key="1">
    <source>
        <dbReference type="SAM" id="Phobius"/>
    </source>
</evidence>
<dbReference type="PANTHER" id="PTHR48098">
    <property type="entry name" value="ENTEROCHELIN ESTERASE-RELATED"/>
    <property type="match status" value="1"/>
</dbReference>
<evidence type="ECO:0000313" key="2">
    <source>
        <dbReference type="EMBL" id="ADD93386.1"/>
    </source>
</evidence>
<keyword evidence="1" id="KW-0812">Transmembrane</keyword>
<organism evidence="2">
    <name type="scientific">uncultured marine bacterium MedDCM-OCT-S01-C266</name>
    <dbReference type="NCBI Taxonomy" id="743047"/>
    <lineage>
        <taxon>Bacteria</taxon>
        <taxon>environmental samples</taxon>
    </lineage>
</organism>
<reference evidence="2" key="1">
    <citation type="journal article" date="2010" name="ISME J.">
        <title>Metagenome of the Mediterranean deep chlorophyll maximum studied by direct and fosmid library 454 pyrosequencing.</title>
        <authorList>
            <person name="Ghai R."/>
            <person name="Martin-Cuadrado A.B."/>
            <person name="Molto A.G."/>
            <person name="Heredia I.G."/>
            <person name="Cabrera R."/>
            <person name="Martin J."/>
            <person name="Verdu M."/>
            <person name="Deschamps P."/>
            <person name="Moreira D."/>
            <person name="Lopez-Garcia P."/>
            <person name="Mira A."/>
            <person name="Rodriguez-Valera F."/>
        </authorList>
    </citation>
    <scope>NUCLEOTIDE SEQUENCE</scope>
</reference>
<dbReference type="EMBL" id="GU942980">
    <property type="protein sequence ID" value="ADD93386.1"/>
    <property type="molecule type" value="Genomic_DNA"/>
</dbReference>
<dbReference type="PANTHER" id="PTHR48098:SF1">
    <property type="entry name" value="DIACYLGLYCEROL ACYLTRANSFERASE_MYCOLYLTRANSFERASE AG85A"/>
    <property type="match status" value="1"/>
</dbReference>
<dbReference type="SUPFAM" id="SSF53474">
    <property type="entry name" value="alpha/beta-Hydrolases"/>
    <property type="match status" value="1"/>
</dbReference>
<sequence length="166" mass="19245">MLLTAQSGKVFDQLTLPSEILKMKRKYAIYLPPDYETSNREYPVLYLLHGMSDDQTAWIQFGEVLQITDAAISSGIASPMIIVMPDADTKVIGYVNRPNGEWSYEQFFFDEFMPYVESNYRIKKIRNIVPLQACLWVVEVVFIMHFIVLIYFNLPVRLVPIVALLR</sequence>
<feature type="transmembrane region" description="Helical" evidence="1">
    <location>
        <begin position="128"/>
        <end position="152"/>
    </location>
</feature>
<dbReference type="InterPro" id="IPR029058">
    <property type="entry name" value="AB_hydrolase_fold"/>
</dbReference>
<name>D6PCD5_9BACT</name>
<dbReference type="AlphaFoldDB" id="D6PCD5"/>
<accession>D6PCD5</accession>
<dbReference type="InterPro" id="IPR000801">
    <property type="entry name" value="Esterase-like"/>
</dbReference>
<keyword evidence="1" id="KW-1133">Transmembrane helix</keyword>
<dbReference type="GO" id="GO:0016747">
    <property type="term" value="F:acyltransferase activity, transferring groups other than amino-acyl groups"/>
    <property type="evidence" value="ECO:0007669"/>
    <property type="project" value="TreeGrafter"/>
</dbReference>
<dbReference type="InterPro" id="IPR050583">
    <property type="entry name" value="Mycobacterial_A85_antigen"/>
</dbReference>
<dbReference type="Gene3D" id="3.40.50.1820">
    <property type="entry name" value="alpha/beta hydrolase"/>
    <property type="match status" value="1"/>
</dbReference>